<evidence type="ECO:0000256" key="1">
    <source>
        <dbReference type="SAM" id="Phobius"/>
    </source>
</evidence>
<keyword evidence="1" id="KW-1133">Transmembrane helix</keyword>
<feature type="transmembrane region" description="Helical" evidence="1">
    <location>
        <begin position="46"/>
        <end position="68"/>
    </location>
</feature>
<dbReference type="OrthoDB" id="5114860at2"/>
<gene>
    <name evidence="2" type="ORF">SAMN04488068_1474</name>
</gene>
<dbReference type="STRING" id="490188.SAMN04488068_1474"/>
<accession>A0A1M5MUI4</accession>
<dbReference type="EMBL" id="FQWZ01000003">
    <property type="protein sequence ID" value="SHG81014.1"/>
    <property type="molecule type" value="Genomic_DNA"/>
</dbReference>
<dbReference type="InterPro" id="IPR053824">
    <property type="entry name" value="DUF7010"/>
</dbReference>
<dbReference type="Pfam" id="PF22765">
    <property type="entry name" value="DUF7010"/>
    <property type="match status" value="1"/>
</dbReference>
<keyword evidence="1" id="KW-0812">Transmembrane</keyword>
<dbReference type="AlphaFoldDB" id="A0A1M5MUI4"/>
<evidence type="ECO:0000313" key="3">
    <source>
        <dbReference type="Proteomes" id="UP000199758"/>
    </source>
</evidence>
<feature type="transmembrane region" description="Helical" evidence="1">
    <location>
        <begin position="21"/>
        <end position="40"/>
    </location>
</feature>
<feature type="transmembrane region" description="Helical" evidence="1">
    <location>
        <begin position="131"/>
        <end position="149"/>
    </location>
</feature>
<keyword evidence="3" id="KW-1185">Reference proteome</keyword>
<reference evidence="2 3" key="1">
    <citation type="submission" date="2016-11" db="EMBL/GenBank/DDBJ databases">
        <authorList>
            <person name="Jaros S."/>
            <person name="Januszkiewicz K."/>
            <person name="Wedrychowicz H."/>
        </authorList>
    </citation>
    <scope>NUCLEOTIDE SEQUENCE [LARGE SCALE GENOMIC DNA]</scope>
    <source>
        <strain evidence="2 3">CGMCC 1.7049</strain>
    </source>
</reference>
<dbReference type="Proteomes" id="UP000199758">
    <property type="component" value="Unassembled WGS sequence"/>
</dbReference>
<protein>
    <submittedName>
        <fullName evidence="2">Uncharacterized protein</fullName>
    </submittedName>
</protein>
<name>A0A1M5MUI4_9GAMM</name>
<evidence type="ECO:0000313" key="2">
    <source>
        <dbReference type="EMBL" id="SHG81014.1"/>
    </source>
</evidence>
<feature type="transmembrane region" description="Helical" evidence="1">
    <location>
        <begin position="155"/>
        <end position="174"/>
    </location>
</feature>
<sequence length="183" mass="19222">MKDLQIADAQMDMRAGYISGAPGTAVSAVAWLAAASVALFRSPDAAVWTLLVAGAFIHPVSVLLTKVLGRRGAHQPGNPLARLAMESTVWMLMGIAVAFGLSTLRIEWFFPAMLLVIGGRYLTFQTLYGLSIYWVLGGTLCVAGIGLALTRAPPLFSALAGGVIELLFAGLIYARAGLAGRDS</sequence>
<proteinExistence type="predicted"/>
<keyword evidence="1" id="KW-0472">Membrane</keyword>
<organism evidence="2 3">
    <name type="scientific">Hydrocarboniphaga daqingensis</name>
    <dbReference type="NCBI Taxonomy" id="490188"/>
    <lineage>
        <taxon>Bacteria</taxon>
        <taxon>Pseudomonadati</taxon>
        <taxon>Pseudomonadota</taxon>
        <taxon>Gammaproteobacteria</taxon>
        <taxon>Nevskiales</taxon>
        <taxon>Nevskiaceae</taxon>
        <taxon>Hydrocarboniphaga</taxon>
    </lineage>
</organism>
<feature type="transmembrane region" description="Helical" evidence="1">
    <location>
        <begin position="80"/>
        <end position="102"/>
    </location>
</feature>